<evidence type="ECO:0000313" key="2">
    <source>
        <dbReference type="EMBL" id="PAN31324.1"/>
    </source>
</evidence>
<feature type="region of interest" description="Disordered" evidence="1">
    <location>
        <begin position="70"/>
        <end position="127"/>
    </location>
</feature>
<dbReference type="AlphaFoldDB" id="A0A2S3HW89"/>
<gene>
    <name evidence="2" type="ORF">PAHAL_5G412300</name>
</gene>
<sequence>MASGVVVRNDDESASLLDDDDDGGSPVSGGVSPPPLPGKAMRRPRHAVMSLIRSPFAAVLRMTTCARDAAISTGDEQPSNGGDTAGVERRRGARRRPSLEQLLRMEAAPPPPPRPDRTSEQHTTAPSHDVVATCTTVQQKRAQAPLSPSKGHHTVVVVSDDDDDERHAAGVPAVKPDAAGRRPTNSKRLVVVFASLRQCSRASGISVAMPSKDPNGKVAAAGGRAPGKAELFYYRPIPMGRRCRVQHLEESPYK</sequence>
<protein>
    <submittedName>
        <fullName evidence="2">Uncharacterized protein</fullName>
    </submittedName>
</protein>
<proteinExistence type="predicted"/>
<dbReference type="EMBL" id="CM008050">
    <property type="protein sequence ID" value="PAN31324.1"/>
    <property type="molecule type" value="Genomic_DNA"/>
</dbReference>
<dbReference type="Gramene" id="PAN31324">
    <property type="protein sequence ID" value="PAN31324"/>
    <property type="gene ID" value="PAHAL_5G412300"/>
</dbReference>
<evidence type="ECO:0000256" key="1">
    <source>
        <dbReference type="SAM" id="MobiDB-lite"/>
    </source>
</evidence>
<reference evidence="2" key="1">
    <citation type="submission" date="2018-04" db="EMBL/GenBank/DDBJ databases">
        <title>WGS assembly of Panicum hallii.</title>
        <authorList>
            <person name="Lovell J."/>
            <person name="Jenkins J."/>
            <person name="Lowry D."/>
            <person name="Mamidi S."/>
            <person name="Sreedasyam A."/>
            <person name="Weng X."/>
            <person name="Barry K."/>
            <person name="Bonette J."/>
            <person name="Campitelli B."/>
            <person name="Daum C."/>
            <person name="Gordon S."/>
            <person name="Gould B."/>
            <person name="Lipzen A."/>
            <person name="Macqueen A."/>
            <person name="Palacio-Mejia J."/>
            <person name="Plott C."/>
            <person name="Shakirov E."/>
            <person name="Shu S."/>
            <person name="Yoshinaga Y."/>
            <person name="Zane M."/>
            <person name="Rokhsar D."/>
            <person name="Grimwood J."/>
            <person name="Schmutz J."/>
            <person name="Juenger T."/>
        </authorList>
    </citation>
    <scope>NUCLEOTIDE SEQUENCE [LARGE SCALE GENOMIC DNA]</scope>
    <source>
        <strain evidence="2">FIL2</strain>
    </source>
</reference>
<organism evidence="2">
    <name type="scientific">Panicum hallii</name>
    <dbReference type="NCBI Taxonomy" id="206008"/>
    <lineage>
        <taxon>Eukaryota</taxon>
        <taxon>Viridiplantae</taxon>
        <taxon>Streptophyta</taxon>
        <taxon>Embryophyta</taxon>
        <taxon>Tracheophyta</taxon>
        <taxon>Spermatophyta</taxon>
        <taxon>Magnoliopsida</taxon>
        <taxon>Liliopsida</taxon>
        <taxon>Poales</taxon>
        <taxon>Poaceae</taxon>
        <taxon>PACMAD clade</taxon>
        <taxon>Panicoideae</taxon>
        <taxon>Panicodae</taxon>
        <taxon>Paniceae</taxon>
        <taxon>Panicinae</taxon>
        <taxon>Panicum</taxon>
        <taxon>Panicum sect. Panicum</taxon>
    </lineage>
</organism>
<feature type="region of interest" description="Disordered" evidence="1">
    <location>
        <begin position="1"/>
        <end position="44"/>
    </location>
</feature>
<name>A0A2S3HW89_9POAL</name>
<accession>A0A2S3HW89</accession>
<feature type="region of interest" description="Disordered" evidence="1">
    <location>
        <begin position="162"/>
        <end position="184"/>
    </location>
</feature>
<dbReference type="Proteomes" id="UP000243499">
    <property type="component" value="Chromosome 5"/>
</dbReference>